<dbReference type="EMBL" id="LR900903">
    <property type="protein sequence ID" value="CAD7247227.1"/>
    <property type="molecule type" value="Genomic_DNA"/>
</dbReference>
<dbReference type="InterPro" id="IPR036179">
    <property type="entry name" value="Ig-like_dom_sf"/>
</dbReference>
<dbReference type="CDD" id="cd00096">
    <property type="entry name" value="Ig"/>
    <property type="match status" value="2"/>
</dbReference>
<evidence type="ECO:0000313" key="2">
    <source>
        <dbReference type="EMBL" id="CAD7247227.1"/>
    </source>
</evidence>
<dbReference type="InterPro" id="IPR007110">
    <property type="entry name" value="Ig-like_dom"/>
</dbReference>
<evidence type="ECO:0000313" key="3">
    <source>
        <dbReference type="Proteomes" id="UP000677054"/>
    </source>
</evidence>
<dbReference type="PROSITE" id="PS50835">
    <property type="entry name" value="IG_LIKE"/>
    <property type="match status" value="5"/>
</dbReference>
<dbReference type="InterPro" id="IPR003598">
    <property type="entry name" value="Ig_sub2"/>
</dbReference>
<dbReference type="Gene3D" id="2.60.40.10">
    <property type="entry name" value="Immunoglobulins"/>
    <property type="match status" value="5"/>
</dbReference>
<feature type="domain" description="Ig-like" evidence="1">
    <location>
        <begin position="34"/>
        <end position="118"/>
    </location>
</feature>
<dbReference type="Pfam" id="PF13895">
    <property type="entry name" value="Ig_2"/>
    <property type="match status" value="1"/>
</dbReference>
<dbReference type="PANTHER" id="PTHR23278">
    <property type="entry name" value="SIDESTEP PROTEIN"/>
    <property type="match status" value="1"/>
</dbReference>
<feature type="domain" description="Ig-like" evidence="1">
    <location>
        <begin position="409"/>
        <end position="500"/>
    </location>
</feature>
<dbReference type="AlphaFoldDB" id="A0A7R9A3U6"/>
<accession>A0A7R9A3U6</accession>
<feature type="domain" description="Ig-like" evidence="1">
    <location>
        <begin position="126"/>
        <end position="221"/>
    </location>
</feature>
<organism evidence="2">
    <name type="scientific">Darwinula stevensoni</name>
    <dbReference type="NCBI Taxonomy" id="69355"/>
    <lineage>
        <taxon>Eukaryota</taxon>
        <taxon>Metazoa</taxon>
        <taxon>Ecdysozoa</taxon>
        <taxon>Arthropoda</taxon>
        <taxon>Crustacea</taxon>
        <taxon>Oligostraca</taxon>
        <taxon>Ostracoda</taxon>
        <taxon>Podocopa</taxon>
        <taxon>Podocopida</taxon>
        <taxon>Darwinulocopina</taxon>
        <taxon>Darwinuloidea</taxon>
        <taxon>Darwinulidae</taxon>
        <taxon>Darwinula</taxon>
    </lineage>
</organism>
<dbReference type="InterPro" id="IPR013783">
    <property type="entry name" value="Ig-like_fold"/>
</dbReference>
<dbReference type="InterPro" id="IPR003599">
    <property type="entry name" value="Ig_sub"/>
</dbReference>
<dbReference type="Proteomes" id="UP000677054">
    <property type="component" value="Unassembled WGS sequence"/>
</dbReference>
<feature type="domain" description="Ig-like" evidence="1">
    <location>
        <begin position="228"/>
        <end position="311"/>
    </location>
</feature>
<reference evidence="2" key="1">
    <citation type="submission" date="2020-11" db="EMBL/GenBank/DDBJ databases">
        <authorList>
            <person name="Tran Van P."/>
        </authorList>
    </citation>
    <scope>NUCLEOTIDE SEQUENCE</scope>
</reference>
<dbReference type="PANTHER" id="PTHR23278:SF19">
    <property type="entry name" value="OBSCURIN"/>
    <property type="match status" value="1"/>
</dbReference>
<name>A0A7R9A3U6_9CRUS</name>
<dbReference type="SMART" id="SM00408">
    <property type="entry name" value="IGc2"/>
    <property type="match status" value="3"/>
</dbReference>
<keyword evidence="3" id="KW-1185">Reference proteome</keyword>
<sequence>MADGSTADITETNMALQTLEDDWGWLKDDWGWPGTKKVRLDFACRQSEAWVYRALAAYDARESEVLHWSEDPSRMVFTPSRGVGFLSLSNVQAEDQGIYRCRVDYRAARTSTFSLNLSVIVPPSKPKVWDRDGVVIKSVIGPLKEGDSLFLACEVPDGRPPPTLSWWKDGVSVGRNQTLRVNGNSRSELLLESIRRSDLHSVVECRASNTPLVAPAVAQLSIDMNLAPLSLNLHPREGTSISGVPKEFICEVVGSRPPATISWSLAGESFTGNVTTSVLQLTPHPDDHGKVLQCLAENRILKGQHMKASIQLNVLYPPMASLALGSSIRSAHISEGMDVYLECSIRANPPPSRVNWLRNGVPLSPEATDRSLLLKRIQWDQGGKYTCEARNSQGVGSSNVLHLSVAYAPRCSNPSPRTEYVSLGELVYVPCTVRSNPKPSAFAWVFNNTTGGVAVPPSQFTSHNFSSVLSFTPVSQFDFGSLTCTARNGVSDADSRPCVVHIVHAGK</sequence>
<dbReference type="SUPFAM" id="SSF48726">
    <property type="entry name" value="Immunoglobulin"/>
    <property type="match status" value="5"/>
</dbReference>
<proteinExistence type="predicted"/>
<gene>
    <name evidence="2" type="ORF">DSTB1V02_LOCUS7061</name>
</gene>
<protein>
    <recommendedName>
        <fullName evidence="1">Ig-like domain-containing protein</fullName>
    </recommendedName>
</protein>
<evidence type="ECO:0000259" key="1">
    <source>
        <dbReference type="PROSITE" id="PS50835"/>
    </source>
</evidence>
<dbReference type="SMART" id="SM00409">
    <property type="entry name" value="IG"/>
    <property type="match status" value="5"/>
</dbReference>
<dbReference type="OrthoDB" id="6378823at2759"/>
<feature type="domain" description="Ig-like" evidence="1">
    <location>
        <begin position="317"/>
        <end position="404"/>
    </location>
</feature>
<dbReference type="Pfam" id="PF13927">
    <property type="entry name" value="Ig_3"/>
    <property type="match status" value="2"/>
</dbReference>
<dbReference type="EMBL" id="CAJPEV010001386">
    <property type="protein sequence ID" value="CAG0892358.1"/>
    <property type="molecule type" value="Genomic_DNA"/>
</dbReference>